<dbReference type="PANTHER" id="PTHR45725:SF1">
    <property type="entry name" value="DISHEVELLED ASSOCIATED ACTIVATOR OF MORPHOGENESIS, ISOFORM D"/>
    <property type="match status" value="1"/>
</dbReference>
<feature type="compositionally biased region" description="Gly residues" evidence="1">
    <location>
        <begin position="506"/>
        <end position="517"/>
    </location>
</feature>
<gene>
    <name evidence="2" type="ORF">DFR68_12075</name>
</gene>
<comment type="caution">
    <text evidence="2">The sequence shown here is derived from an EMBL/GenBank/DDBJ whole genome shotgun (WGS) entry which is preliminary data.</text>
</comment>
<protein>
    <submittedName>
        <fullName evidence="2">Uncharacterized protein</fullName>
    </submittedName>
</protein>
<evidence type="ECO:0000313" key="2">
    <source>
        <dbReference type="EMBL" id="RDI43608.1"/>
    </source>
</evidence>
<dbReference type="AlphaFoldDB" id="A0A370GIH4"/>
<evidence type="ECO:0000313" key="3">
    <source>
        <dbReference type="Proteomes" id="UP000255355"/>
    </source>
</evidence>
<evidence type="ECO:0000256" key="1">
    <source>
        <dbReference type="SAM" id="MobiDB-lite"/>
    </source>
</evidence>
<dbReference type="STRING" id="1210089.GCA_001613165_06100"/>
<sequence>MADIKDKKDSTEWPDLKEKAKGGKITLHPGAIEKCVKACVDLVDHMTVYNRVIDDRKLTSIEQFSNEPGGVKLAGVFNEKGIGVQENLRSYSVILQNLADTFVEAGKAYMRADNKSAEEIGNVTKPAPDPNSAPAPIGNRPGLSGNSDVPKGLGGDGSGKIEIDVKPSDSYTDAMARDFVISIGGKAEKAADAAYAYKYLRENLGAELGNFKAGIKSIPSDDWGGEGRDASIGAVNRIVAHVESFTDELHRMEENLDYVSRCLHATFLNTEDADEYDGDDHDSNDMEDFRKYYDEDYKAGIQNAGHYMPMVNVFGPPPPPPSDGGSAGGGGNGGNGSNGGGDGNKGNNGSGDHGDKSDDCNDGSGNATSAGGPGSGGDHGAKGDSGGDSMGHTAPPPLPSGSSTSPTPPQDPPASRPHSGKPEVSPPAPPSSTPPSSDPNSSPVTPPPATGANSANGVAPLMSAINQGIQAASSAVNGMVTAGTQVAKMAEEGKIPGIPGPPEPGNGAGRGGGGGAAGIPAPPNPLDPARLFPRASIPFGPDMPGGASPAVPSGSGVPMGGTPGPSAPPGAGAQGQPAGAGHRRAKYLDSPLHLEQALGKTMDSVRPVIEPEVEP</sequence>
<proteinExistence type="predicted"/>
<dbReference type="PANTHER" id="PTHR45725">
    <property type="entry name" value="FORMIN HOMOLOGY 2 FAMILY MEMBER"/>
    <property type="match status" value="1"/>
</dbReference>
<feature type="compositionally biased region" description="Pro residues" evidence="1">
    <location>
        <begin position="424"/>
        <end position="437"/>
    </location>
</feature>
<feature type="region of interest" description="Disordered" evidence="1">
    <location>
        <begin position="491"/>
        <end position="590"/>
    </location>
</feature>
<dbReference type="InterPro" id="IPR051425">
    <property type="entry name" value="Formin_Homology"/>
</dbReference>
<feature type="compositionally biased region" description="Gly residues" evidence="1">
    <location>
        <begin position="325"/>
        <end position="351"/>
    </location>
</feature>
<accession>A0A370GIH4</accession>
<feature type="compositionally biased region" description="Low complexity" evidence="1">
    <location>
        <begin position="569"/>
        <end position="580"/>
    </location>
</feature>
<feature type="compositionally biased region" description="Gly residues" evidence="1">
    <location>
        <begin position="371"/>
        <end position="389"/>
    </location>
</feature>
<feature type="compositionally biased region" description="Pro residues" evidence="1">
    <location>
        <begin position="406"/>
        <end position="415"/>
    </location>
</feature>
<dbReference type="Proteomes" id="UP000255355">
    <property type="component" value="Unassembled WGS sequence"/>
</dbReference>
<dbReference type="RefSeq" id="WP_147289149.1">
    <property type="nucleotide sequence ID" value="NZ_QQAZ01000020.1"/>
</dbReference>
<organism evidence="2 3">
    <name type="scientific">Nocardia mexicana</name>
    <dbReference type="NCBI Taxonomy" id="279262"/>
    <lineage>
        <taxon>Bacteria</taxon>
        <taxon>Bacillati</taxon>
        <taxon>Actinomycetota</taxon>
        <taxon>Actinomycetes</taxon>
        <taxon>Mycobacteriales</taxon>
        <taxon>Nocardiaceae</taxon>
        <taxon>Nocardia</taxon>
    </lineage>
</organism>
<reference evidence="2 3" key="1">
    <citation type="submission" date="2018-07" db="EMBL/GenBank/DDBJ databases">
        <title>Genomic Encyclopedia of Type Strains, Phase IV (KMG-IV): sequencing the most valuable type-strain genomes for metagenomic binning, comparative biology and taxonomic classification.</title>
        <authorList>
            <person name="Goeker M."/>
        </authorList>
    </citation>
    <scope>NUCLEOTIDE SEQUENCE [LARGE SCALE GENOMIC DNA]</scope>
    <source>
        <strain evidence="2 3">DSM 44952</strain>
    </source>
</reference>
<feature type="region of interest" description="Disordered" evidence="1">
    <location>
        <begin position="119"/>
        <end position="161"/>
    </location>
</feature>
<name>A0A370GIH4_9NOCA</name>
<keyword evidence="3" id="KW-1185">Reference proteome</keyword>
<dbReference type="EMBL" id="QQAZ01000020">
    <property type="protein sequence ID" value="RDI43608.1"/>
    <property type="molecule type" value="Genomic_DNA"/>
</dbReference>
<dbReference type="OrthoDB" id="4571380at2"/>
<feature type="compositionally biased region" description="Low complexity" evidence="1">
    <location>
        <begin position="544"/>
        <end position="556"/>
    </location>
</feature>
<feature type="region of interest" description="Disordered" evidence="1">
    <location>
        <begin position="310"/>
        <end position="456"/>
    </location>
</feature>